<dbReference type="AlphaFoldDB" id="A0A1I7SV12"/>
<sequence length="68" mass="8366">MRTARRPDENDVVIVMVMERWEEMDAKSFRWDEESPKLLLTTYMVQKCMLENDDHAHRNDNRDREIRI</sequence>
<gene>
    <name evidence="1" type="ORF">BXYJ_LOCUS4958</name>
</gene>
<accession>A0A1I7SV12</accession>
<protein>
    <submittedName>
        <fullName evidence="1">(pine wood nematode) hypothetical protein</fullName>
    </submittedName>
</protein>
<keyword evidence="4" id="KW-1185">Reference proteome</keyword>
<reference evidence="5" key="1">
    <citation type="submission" date="2016-11" db="UniProtKB">
        <authorList>
            <consortium name="WormBaseParasite"/>
        </authorList>
    </citation>
    <scope>IDENTIFICATION</scope>
</reference>
<dbReference type="EMBL" id="CAJFDI010000002">
    <property type="protein sequence ID" value="CAD5217284.1"/>
    <property type="molecule type" value="Genomic_DNA"/>
</dbReference>
<evidence type="ECO:0000313" key="1">
    <source>
        <dbReference type="EMBL" id="CAD5217284.1"/>
    </source>
</evidence>
<evidence type="ECO:0000313" key="2">
    <source>
        <dbReference type="EMBL" id="CAG9100720.1"/>
    </source>
</evidence>
<evidence type="ECO:0000313" key="3">
    <source>
        <dbReference type="Proteomes" id="UP000095284"/>
    </source>
</evidence>
<name>A0A1I7SV12_BURXY</name>
<dbReference type="Proteomes" id="UP000659654">
    <property type="component" value="Unassembled WGS sequence"/>
</dbReference>
<evidence type="ECO:0000313" key="4">
    <source>
        <dbReference type="Proteomes" id="UP000659654"/>
    </source>
</evidence>
<dbReference type="Proteomes" id="UP000582659">
    <property type="component" value="Unassembled WGS sequence"/>
</dbReference>
<proteinExistence type="predicted"/>
<evidence type="ECO:0000313" key="5">
    <source>
        <dbReference type="WBParaSite" id="BXY_1688600.1"/>
    </source>
</evidence>
<reference evidence="2" key="2">
    <citation type="submission" date="2020-08" db="EMBL/GenBank/DDBJ databases">
        <authorList>
            <person name="Kikuchi T."/>
        </authorList>
    </citation>
    <scope>NUCLEOTIDE SEQUENCE</scope>
    <source>
        <strain evidence="1">Ka4C1</strain>
    </source>
</reference>
<organism evidence="3 5">
    <name type="scientific">Bursaphelenchus xylophilus</name>
    <name type="common">Pinewood nematode worm</name>
    <name type="synonym">Aphelenchoides xylophilus</name>
    <dbReference type="NCBI Taxonomy" id="6326"/>
    <lineage>
        <taxon>Eukaryota</taxon>
        <taxon>Metazoa</taxon>
        <taxon>Ecdysozoa</taxon>
        <taxon>Nematoda</taxon>
        <taxon>Chromadorea</taxon>
        <taxon>Rhabditida</taxon>
        <taxon>Tylenchina</taxon>
        <taxon>Tylenchomorpha</taxon>
        <taxon>Aphelenchoidea</taxon>
        <taxon>Aphelenchoididae</taxon>
        <taxon>Bursaphelenchus</taxon>
    </lineage>
</organism>
<dbReference type="WBParaSite" id="BXY_1688600.1">
    <property type="protein sequence ID" value="BXY_1688600.1"/>
    <property type="gene ID" value="BXY_1688600"/>
</dbReference>
<dbReference type="EMBL" id="CAJFCV020000002">
    <property type="protein sequence ID" value="CAG9100720.1"/>
    <property type="molecule type" value="Genomic_DNA"/>
</dbReference>
<dbReference type="Proteomes" id="UP000095284">
    <property type="component" value="Unplaced"/>
</dbReference>